<dbReference type="SUPFAM" id="SSF103491">
    <property type="entry name" value="Preprotein translocase SecY subunit"/>
    <property type="match status" value="1"/>
</dbReference>
<dbReference type="InterPro" id="IPR023201">
    <property type="entry name" value="SecY_dom_sf"/>
</dbReference>
<comment type="subcellular location">
    <subcellularLocation>
        <location evidence="10">Cell membrane</location>
        <topology evidence="10">Multi-pass membrane protein</topology>
    </subcellularLocation>
    <subcellularLocation>
        <location evidence="1">Membrane</location>
        <topology evidence="1">Multi-pass membrane protein</topology>
    </subcellularLocation>
</comment>
<evidence type="ECO:0000256" key="7">
    <source>
        <dbReference type="ARBA" id="ARBA00023010"/>
    </source>
</evidence>
<comment type="subunit">
    <text evidence="10">Component of the Sec protein translocase complex. Heterotrimer consisting of SecY, SecE and SecG subunits. The heterotrimers can form oligomers, although 1 heterotrimer is thought to be able to translocate proteins. Interacts with the ribosome. Interacts with SecDF, and other proteins may be involved. Interacts with SecA.</text>
</comment>
<dbReference type="EMBL" id="LCRI01000001">
    <property type="protein sequence ID" value="KKW33326.1"/>
    <property type="molecule type" value="Genomic_DNA"/>
</dbReference>
<dbReference type="GO" id="GO:0043952">
    <property type="term" value="P:protein transport by the Sec complex"/>
    <property type="evidence" value="ECO:0007669"/>
    <property type="project" value="UniProtKB-UniRule"/>
</dbReference>
<comment type="caution">
    <text evidence="10">Lacks conserved residue(s) required for the propagation of feature annotation.</text>
</comment>
<dbReference type="PATRIC" id="fig|1618980.3.peg.20"/>
<sequence length="422" mass="46300">MLSLGRIWHVPEVRNSLLFVLAMLVVFEITSHIPVPGVDPSALAALFQGNQFFGLLNIFSGGTLQNFSVVALGVAPYITASIIFQLLGMIVPKFEEMQKEESGRQKINQWSRLLTVPLAFLQGYGIILLFQQQQGGSLFLSSDIVTIVQAILSMTAGTVFLMWIGELISEKHVGNGISLIIFAGILAGLPTFLGQALAVYDRSQLITAFVFLVMILVTIVGIVMMNEAQRLVPVQYARQVRGARLSGAVNSHIPLKLNMGGVIPIIFAISIILFPTVVAQFFVDARTAFIRDAAQWVLRAFQDQLLYGIAYFVLVFAFTYFYTAVVFHPDRVAENLQKQGGFIPGIRPGKPTAEYLGWVTNRILLVGALFLAIIAILPLLVQQMTGNANLVIGGTSILIIVSVIIESVKQIEAQLTMRQYDV</sequence>
<dbReference type="Proteomes" id="UP000034711">
    <property type="component" value="Unassembled WGS sequence"/>
</dbReference>
<comment type="caution">
    <text evidence="12">The sequence shown here is derived from an EMBL/GenBank/DDBJ whole genome shotgun (WGS) entry which is preliminary data.</text>
</comment>
<dbReference type="AlphaFoldDB" id="A0A0G1XQW7"/>
<keyword evidence="4 10" id="KW-0812">Transmembrane</keyword>
<dbReference type="GO" id="GO:0005886">
    <property type="term" value="C:plasma membrane"/>
    <property type="evidence" value="ECO:0007669"/>
    <property type="project" value="UniProtKB-SubCell"/>
</dbReference>
<evidence type="ECO:0000256" key="8">
    <source>
        <dbReference type="ARBA" id="ARBA00023136"/>
    </source>
</evidence>
<keyword evidence="3 10" id="KW-0813">Transport</keyword>
<dbReference type="NCBIfam" id="TIGR00967">
    <property type="entry name" value="3a0501s007"/>
    <property type="match status" value="1"/>
</dbReference>
<comment type="function">
    <text evidence="10">The central subunit of the protein translocation channel SecYEG. Consists of two halves formed by TMs 1-5 and 6-10. These two domains form a lateral gate at the front which open onto the bilayer between TMs 2 and 7, and are clamped together by SecE at the back. The channel is closed by both a pore ring composed of hydrophobic SecY resides and a short helix (helix 2A) on the extracellular side of the membrane which forms a plug. The plug probably moves laterally to allow the channel to open. The ring and the pore may move independently.</text>
</comment>
<feature type="transmembrane region" description="Helical" evidence="10">
    <location>
        <begin position="205"/>
        <end position="225"/>
    </location>
</feature>
<evidence type="ECO:0000256" key="10">
    <source>
        <dbReference type="HAMAP-Rule" id="MF_01465"/>
    </source>
</evidence>
<feature type="transmembrane region" description="Helical" evidence="10">
    <location>
        <begin position="176"/>
        <end position="199"/>
    </location>
</feature>
<feature type="transmembrane region" description="Helical" evidence="10">
    <location>
        <begin position="68"/>
        <end position="92"/>
    </location>
</feature>
<dbReference type="Pfam" id="PF00344">
    <property type="entry name" value="SecY"/>
    <property type="match status" value="1"/>
</dbReference>
<keyword evidence="10" id="KW-1003">Cell membrane</keyword>
<dbReference type="FunFam" id="1.10.3370.10:FF:000001">
    <property type="entry name" value="Preprotein translocase subunit SecY"/>
    <property type="match status" value="1"/>
</dbReference>
<keyword evidence="7 10" id="KW-0811">Translocation</keyword>
<keyword evidence="5 10" id="KW-0653">Protein transport</keyword>
<dbReference type="Gene3D" id="1.10.3370.10">
    <property type="entry name" value="SecY subunit domain"/>
    <property type="match status" value="1"/>
</dbReference>
<feature type="transmembrane region" description="Helical" evidence="10">
    <location>
        <begin position="262"/>
        <end position="283"/>
    </location>
</feature>
<evidence type="ECO:0000256" key="1">
    <source>
        <dbReference type="ARBA" id="ARBA00004141"/>
    </source>
</evidence>
<feature type="transmembrane region" description="Helical" evidence="10">
    <location>
        <begin position="387"/>
        <end position="408"/>
    </location>
</feature>
<reference evidence="12 13" key="1">
    <citation type="journal article" date="2015" name="Nature">
        <title>rRNA introns, odd ribosomes, and small enigmatic genomes across a large radiation of phyla.</title>
        <authorList>
            <person name="Brown C.T."/>
            <person name="Hug L.A."/>
            <person name="Thomas B.C."/>
            <person name="Sharon I."/>
            <person name="Castelle C.J."/>
            <person name="Singh A."/>
            <person name="Wilkins M.J."/>
            <person name="Williams K.H."/>
            <person name="Banfield J.F."/>
        </authorList>
    </citation>
    <scope>NUCLEOTIDE SEQUENCE [LARGE SCALE GENOMIC DNA]</scope>
</reference>
<dbReference type="PROSITE" id="PS00755">
    <property type="entry name" value="SECY_1"/>
    <property type="match status" value="1"/>
</dbReference>
<feature type="transmembrane region" description="Helical" evidence="10">
    <location>
        <begin position="113"/>
        <end position="132"/>
    </location>
</feature>
<evidence type="ECO:0000256" key="5">
    <source>
        <dbReference type="ARBA" id="ARBA00022927"/>
    </source>
</evidence>
<dbReference type="PIRSF" id="PIRSF004557">
    <property type="entry name" value="SecY"/>
    <property type="match status" value="1"/>
</dbReference>
<evidence type="ECO:0000256" key="6">
    <source>
        <dbReference type="ARBA" id="ARBA00022989"/>
    </source>
</evidence>
<evidence type="ECO:0000313" key="13">
    <source>
        <dbReference type="Proteomes" id="UP000034711"/>
    </source>
</evidence>
<comment type="similarity">
    <text evidence="2 10 11">Belongs to the SecY/SEC61-alpha family.</text>
</comment>
<gene>
    <name evidence="10" type="primary">secY</name>
    <name evidence="12" type="ORF">UY77_C0001G0021</name>
</gene>
<protein>
    <recommendedName>
        <fullName evidence="9 10">Protein translocase subunit SecY</fullName>
    </recommendedName>
</protein>
<dbReference type="InterPro" id="IPR030659">
    <property type="entry name" value="SecY_CS"/>
</dbReference>
<dbReference type="PANTHER" id="PTHR10906">
    <property type="entry name" value="SECY/SEC61-ALPHA FAMILY MEMBER"/>
    <property type="match status" value="1"/>
</dbReference>
<evidence type="ECO:0000256" key="9">
    <source>
        <dbReference type="ARBA" id="ARBA00039733"/>
    </source>
</evidence>
<dbReference type="GO" id="GO:0006605">
    <property type="term" value="P:protein targeting"/>
    <property type="evidence" value="ECO:0007669"/>
    <property type="project" value="UniProtKB-UniRule"/>
</dbReference>
<evidence type="ECO:0000313" key="12">
    <source>
        <dbReference type="EMBL" id="KKW33326.1"/>
    </source>
</evidence>
<evidence type="ECO:0000256" key="4">
    <source>
        <dbReference type="ARBA" id="ARBA00022692"/>
    </source>
</evidence>
<feature type="transmembrane region" description="Helical" evidence="10">
    <location>
        <begin position="144"/>
        <end position="164"/>
    </location>
</feature>
<dbReference type="GO" id="GO:0065002">
    <property type="term" value="P:intracellular protein transmembrane transport"/>
    <property type="evidence" value="ECO:0007669"/>
    <property type="project" value="UniProtKB-UniRule"/>
</dbReference>
<evidence type="ECO:0000256" key="3">
    <source>
        <dbReference type="ARBA" id="ARBA00022448"/>
    </source>
</evidence>
<evidence type="ECO:0000256" key="2">
    <source>
        <dbReference type="ARBA" id="ARBA00005751"/>
    </source>
</evidence>
<feature type="transmembrane region" description="Helical" evidence="10">
    <location>
        <begin position="305"/>
        <end position="327"/>
    </location>
</feature>
<dbReference type="InterPro" id="IPR026593">
    <property type="entry name" value="SecY"/>
</dbReference>
<organism evidence="12 13">
    <name type="scientific">Candidatus Uhrbacteria bacterium GW2011_GWA2_53_10</name>
    <dbReference type="NCBI Taxonomy" id="1618980"/>
    <lineage>
        <taxon>Bacteria</taxon>
        <taxon>Candidatus Uhriibacteriota</taxon>
    </lineage>
</organism>
<dbReference type="PRINTS" id="PR00303">
    <property type="entry name" value="SECYTRNLCASE"/>
</dbReference>
<accession>A0A0G1XQW7</accession>
<proteinExistence type="inferred from homology"/>
<keyword evidence="6 10" id="KW-1133">Transmembrane helix</keyword>
<dbReference type="InterPro" id="IPR002208">
    <property type="entry name" value="SecY/SEC61-alpha"/>
</dbReference>
<evidence type="ECO:0000256" key="11">
    <source>
        <dbReference type="RuleBase" id="RU004349"/>
    </source>
</evidence>
<feature type="transmembrane region" description="Helical" evidence="10">
    <location>
        <begin position="363"/>
        <end position="381"/>
    </location>
</feature>
<keyword evidence="8 10" id="KW-0472">Membrane</keyword>
<name>A0A0G1XQW7_9BACT</name>
<dbReference type="HAMAP" id="MF_01465">
    <property type="entry name" value="SecY"/>
    <property type="match status" value="1"/>
</dbReference>